<sequence length="153" mass="16923">MCYSFDAVAVGSDGLMRPVCYSLSLTLTVSPNCATAPVRSLMICCCVSASTFERLQTPLHRGSSWMRTSSSFFIIFSFRCRALLHLSLHAKELSLHSEVSMSHQQQRSMDLLAPLHLPERLRILMLVKVFVIALISTRLFIGSNSVNSNIAAA</sequence>
<name>A0A6G1PSW0_CHAAH</name>
<reference evidence="1 2" key="1">
    <citation type="submission" date="2019-02" db="EMBL/GenBank/DDBJ databases">
        <title>Opniocepnalus argus genome.</title>
        <authorList>
            <person name="Zhou C."/>
            <person name="Xiao S."/>
        </authorList>
    </citation>
    <scope>NUCLEOTIDE SEQUENCE [LARGE SCALE GENOMIC DNA]</scope>
    <source>
        <strain evidence="1">OARG1902GOOAL</strain>
        <tissue evidence="1">Muscle</tissue>
    </source>
</reference>
<proteinExistence type="predicted"/>
<protein>
    <submittedName>
        <fullName evidence="1">Uncharacterized protein</fullName>
    </submittedName>
</protein>
<gene>
    <name evidence="1" type="ORF">EXN66_Car008900</name>
</gene>
<evidence type="ECO:0000313" key="1">
    <source>
        <dbReference type="EMBL" id="KAF3693224.1"/>
    </source>
</evidence>
<dbReference type="AlphaFoldDB" id="A0A6G1PSW0"/>
<accession>A0A6G1PSW0</accession>
<keyword evidence="2" id="KW-1185">Reference proteome</keyword>
<organism evidence="1 2">
    <name type="scientific">Channa argus</name>
    <name type="common">Northern snakehead</name>
    <name type="synonym">Ophicephalus argus</name>
    <dbReference type="NCBI Taxonomy" id="215402"/>
    <lineage>
        <taxon>Eukaryota</taxon>
        <taxon>Metazoa</taxon>
        <taxon>Chordata</taxon>
        <taxon>Craniata</taxon>
        <taxon>Vertebrata</taxon>
        <taxon>Euteleostomi</taxon>
        <taxon>Actinopterygii</taxon>
        <taxon>Neopterygii</taxon>
        <taxon>Teleostei</taxon>
        <taxon>Neoteleostei</taxon>
        <taxon>Acanthomorphata</taxon>
        <taxon>Anabantaria</taxon>
        <taxon>Anabantiformes</taxon>
        <taxon>Channoidei</taxon>
        <taxon>Channidae</taxon>
        <taxon>Channa</taxon>
    </lineage>
</organism>
<reference evidence="2" key="2">
    <citation type="submission" date="2019-02" db="EMBL/GenBank/DDBJ databases">
        <title>Opniocepnalus argus Var Kimnra genome.</title>
        <authorList>
            <person name="Zhou C."/>
            <person name="Xiao S."/>
        </authorList>
    </citation>
    <scope>NUCLEOTIDE SEQUENCE [LARGE SCALE GENOMIC DNA]</scope>
</reference>
<dbReference type="EMBL" id="CM015719">
    <property type="protein sequence ID" value="KAF3693224.1"/>
    <property type="molecule type" value="Genomic_DNA"/>
</dbReference>
<dbReference type="Proteomes" id="UP000503349">
    <property type="component" value="Chromosome 8"/>
</dbReference>
<evidence type="ECO:0000313" key="2">
    <source>
        <dbReference type="Proteomes" id="UP000503349"/>
    </source>
</evidence>